<dbReference type="Gene3D" id="3.40.1390.20">
    <property type="entry name" value="HprK N-terminal domain-like"/>
    <property type="match status" value="1"/>
</dbReference>
<evidence type="ECO:0000313" key="2">
    <source>
        <dbReference type="Proteomes" id="UP001529275"/>
    </source>
</evidence>
<reference evidence="1 2" key="2">
    <citation type="submission" date="2023-06" db="EMBL/GenBank/DDBJ databases">
        <authorList>
            <person name="Zeman M."/>
            <person name="Kubasova T."/>
            <person name="Jahodarova E."/>
            <person name="Nykrynova M."/>
            <person name="Rychlik I."/>
        </authorList>
    </citation>
    <scope>NUCLEOTIDE SEQUENCE [LARGE SCALE GENOMIC DNA]</scope>
    <source>
        <strain evidence="1 2">ET341</strain>
    </source>
</reference>
<accession>A0ABT7UIV0</accession>
<comment type="caution">
    <text evidence="1">The sequence shown here is derived from an EMBL/GenBank/DDBJ whole genome shotgun (WGS) entry which is preliminary data.</text>
</comment>
<sequence length="108" mass="12084">MKVKEILQLPLQSINDVPCNQDIQDVYIGDLLSVVMASGQEGMLWLTVQKHLNVIAIAELHDFAGIVFVQNNYPDRQTIQKATDLQIPLFVSQQDAFHLAKELIALGL</sequence>
<protein>
    <recommendedName>
        <fullName evidence="3">DRTGG domain-containing protein</fullName>
    </recommendedName>
</protein>
<evidence type="ECO:0008006" key="3">
    <source>
        <dbReference type="Google" id="ProtNLM"/>
    </source>
</evidence>
<gene>
    <name evidence="1" type="ORF">QUV98_07120</name>
</gene>
<keyword evidence="2" id="KW-1185">Reference proteome</keyword>
<reference evidence="2" key="1">
    <citation type="submission" date="2023-06" db="EMBL/GenBank/DDBJ databases">
        <title>Identification and characterization of horizontal gene transfer across gut microbiota members of farm animals based on homology search.</title>
        <authorList>
            <person name="Zeman M."/>
            <person name="Kubasova T."/>
            <person name="Jahodarova E."/>
            <person name="Nykrynova M."/>
            <person name="Rychlik I."/>
        </authorList>
    </citation>
    <scope>NUCLEOTIDE SEQUENCE [LARGE SCALE GENOMIC DNA]</scope>
    <source>
        <strain evidence="2">ET341</strain>
    </source>
</reference>
<proteinExistence type="predicted"/>
<organism evidence="1 2">
    <name type="scientific">Massilimicrobiota timonensis</name>
    <dbReference type="NCBI Taxonomy" id="1776392"/>
    <lineage>
        <taxon>Bacteria</taxon>
        <taxon>Bacillati</taxon>
        <taxon>Bacillota</taxon>
        <taxon>Erysipelotrichia</taxon>
        <taxon>Erysipelotrichales</taxon>
        <taxon>Erysipelotrichaceae</taxon>
        <taxon>Massilimicrobiota</taxon>
    </lineage>
</organism>
<name>A0ABT7UIV0_9FIRM</name>
<dbReference type="Proteomes" id="UP001529275">
    <property type="component" value="Unassembled WGS sequence"/>
</dbReference>
<dbReference type="SUPFAM" id="SSF75138">
    <property type="entry name" value="HprK N-terminal domain-like"/>
    <property type="match status" value="1"/>
</dbReference>
<dbReference type="InterPro" id="IPR028979">
    <property type="entry name" value="Ser_kin/Pase_Hpr-like_N_sf"/>
</dbReference>
<dbReference type="RefSeq" id="WP_289527775.1">
    <property type="nucleotide sequence ID" value="NZ_JAUDCK010000022.1"/>
</dbReference>
<dbReference type="EMBL" id="JAUDCK010000022">
    <property type="protein sequence ID" value="MDM8196081.1"/>
    <property type="molecule type" value="Genomic_DNA"/>
</dbReference>
<evidence type="ECO:0000313" key="1">
    <source>
        <dbReference type="EMBL" id="MDM8196081.1"/>
    </source>
</evidence>